<dbReference type="OrthoDB" id="26970at2759"/>
<dbReference type="STRING" id="1220924.W2S0I9"/>
<dbReference type="InterPro" id="IPR007991">
    <property type="entry name" value="RNA_pol_I_trans_ini_fac_RRN3"/>
</dbReference>
<feature type="region of interest" description="Disordered" evidence="2">
    <location>
        <begin position="631"/>
        <end position="659"/>
    </location>
</feature>
<feature type="compositionally biased region" description="Acidic residues" evidence="2">
    <location>
        <begin position="304"/>
        <end position="328"/>
    </location>
</feature>
<dbReference type="AlphaFoldDB" id="W2S0I9"/>
<dbReference type="RefSeq" id="XP_008716755.1">
    <property type="nucleotide sequence ID" value="XM_008718533.1"/>
</dbReference>
<dbReference type="EMBL" id="KB822719">
    <property type="protein sequence ID" value="ETN42246.1"/>
    <property type="molecule type" value="Genomic_DNA"/>
</dbReference>
<dbReference type="VEuPathDB" id="FungiDB:HMPREF1541_04187"/>
<feature type="region of interest" description="Disordered" evidence="2">
    <location>
        <begin position="290"/>
        <end position="333"/>
    </location>
</feature>
<dbReference type="GeneID" id="19971526"/>
<evidence type="ECO:0000256" key="2">
    <source>
        <dbReference type="SAM" id="MobiDB-lite"/>
    </source>
</evidence>
<protein>
    <recommendedName>
        <fullName evidence="5">RNA polymerase I-specific transcription initiation factor RRN3</fullName>
    </recommendedName>
</protein>
<dbReference type="GO" id="GO:0001181">
    <property type="term" value="F:RNA polymerase I general transcription initiation factor activity"/>
    <property type="evidence" value="ECO:0007669"/>
    <property type="project" value="InterPro"/>
</dbReference>
<dbReference type="Proteomes" id="UP000030752">
    <property type="component" value="Unassembled WGS sequence"/>
</dbReference>
<dbReference type="eggNOG" id="KOG2434">
    <property type="taxonomic scope" value="Eukaryota"/>
</dbReference>
<evidence type="ECO:0000313" key="3">
    <source>
        <dbReference type="EMBL" id="ETN42246.1"/>
    </source>
</evidence>
<dbReference type="GO" id="GO:0001042">
    <property type="term" value="F:RNA polymerase I core binding"/>
    <property type="evidence" value="ECO:0007669"/>
    <property type="project" value="TreeGrafter"/>
</dbReference>
<dbReference type="PANTHER" id="PTHR12790:SF0">
    <property type="entry name" value="RNA POLYMERASE I-SPECIFIC TRANSCRIPTION INITIATION FACTOR RRN3-RELATED"/>
    <property type="match status" value="1"/>
</dbReference>
<dbReference type="Pfam" id="PF05327">
    <property type="entry name" value="RRN3"/>
    <property type="match status" value="1"/>
</dbReference>
<reference evidence="3 4" key="1">
    <citation type="submission" date="2013-03" db="EMBL/GenBank/DDBJ databases">
        <title>The Genome Sequence of Phialophora europaea CBS 101466.</title>
        <authorList>
            <consortium name="The Broad Institute Genomics Platform"/>
            <person name="Cuomo C."/>
            <person name="de Hoog S."/>
            <person name="Gorbushina A."/>
            <person name="Walker B."/>
            <person name="Young S.K."/>
            <person name="Zeng Q."/>
            <person name="Gargeya S."/>
            <person name="Fitzgerald M."/>
            <person name="Haas B."/>
            <person name="Abouelleil A."/>
            <person name="Allen A.W."/>
            <person name="Alvarado L."/>
            <person name="Arachchi H.M."/>
            <person name="Berlin A.M."/>
            <person name="Chapman S.B."/>
            <person name="Gainer-Dewar J."/>
            <person name="Goldberg J."/>
            <person name="Griggs A."/>
            <person name="Gujja S."/>
            <person name="Hansen M."/>
            <person name="Howarth C."/>
            <person name="Imamovic A."/>
            <person name="Ireland A."/>
            <person name="Larimer J."/>
            <person name="McCowan C."/>
            <person name="Murphy C."/>
            <person name="Pearson M."/>
            <person name="Poon T.W."/>
            <person name="Priest M."/>
            <person name="Roberts A."/>
            <person name="Saif S."/>
            <person name="Shea T."/>
            <person name="Sisk P."/>
            <person name="Sykes S."/>
            <person name="Wortman J."/>
            <person name="Nusbaum C."/>
            <person name="Birren B."/>
        </authorList>
    </citation>
    <scope>NUCLEOTIDE SEQUENCE [LARGE SCALE GENOMIC DNA]</scope>
    <source>
        <strain evidence="3 4">CBS 101466</strain>
    </source>
</reference>
<comment type="similarity">
    <text evidence="1">Belongs to the RRN3 family.</text>
</comment>
<feature type="region of interest" description="Disordered" evidence="2">
    <location>
        <begin position="1"/>
        <end position="46"/>
    </location>
</feature>
<sequence length="659" mass="75457">MSILPSSKPIRPSPAQHRSTLKRSIDETQLMQTPSSPSKRSRVTFDSDVEIVSADDEAVPDPSVVKEQVRRAIERHRLGANETYERVRAVFSTDPEKPNAPSTKNLRIHLQAILANVALLTKDSSSLVNTILYSEWVGRDDAYYALFVRFLGNLAAAQSGFQSKIMQMLVELLGPQKTRRLPDCRAVKQPKIHKRILEAIRHVTVNVPASPSALADRIAVRLQFEFKVAEDRMTYIRNFMSMINYVPELTSQILTDVLRELIKLDVQIQDNLDDEDDDEEELLQHMSSSQTLLFQSSQTKIEPASDDDDITTSDESDVEDERDDEMTPEDLRRHKLRENVKQVDMIMDILFSYYDKLIQSSSLEVRHNTIQQLVSQFHNYILPTYGARHPQFLVFHFAQSDEITVDSFVVSCVDILVNKKHSSIIRHAAAAYFAGFVGRGAKVSSTVVHDCVDLLCDQLRLLQKTFEPQCLGPDIKKFGDFYAVFQAILYIFCFRWRDIATSSSELDFYDDIDDQEHEEYQFSELLRESLHAAIFSPLNPLRVCTPVIVEQFANLSQALSLFSLFSKIEENKHVRIMSHWRGMSDLNISQPDRDQSWIGDDGMLEGYFPYDPYHLPISRHWIEDDYVEWKGIPGDEEEEDSEDEGMDLIADGDLSDDDA</sequence>
<accession>W2S0I9</accession>
<name>W2S0I9_CYPE1</name>
<feature type="compositionally biased region" description="Polar residues" evidence="2">
    <location>
        <begin position="27"/>
        <end position="38"/>
    </location>
</feature>
<dbReference type="GO" id="GO:0006361">
    <property type="term" value="P:transcription initiation at RNA polymerase I promoter"/>
    <property type="evidence" value="ECO:0007669"/>
    <property type="project" value="InterPro"/>
</dbReference>
<keyword evidence="4" id="KW-1185">Reference proteome</keyword>
<dbReference type="GO" id="GO:0005634">
    <property type="term" value="C:nucleus"/>
    <property type="evidence" value="ECO:0007669"/>
    <property type="project" value="TreeGrafter"/>
</dbReference>
<dbReference type="InParanoid" id="W2S0I9"/>
<dbReference type="FunCoup" id="W2S0I9">
    <property type="interactions" value="636"/>
</dbReference>
<dbReference type="HOGENOM" id="CLU_010579_1_1_1"/>
<evidence type="ECO:0000256" key="1">
    <source>
        <dbReference type="ARBA" id="ARBA00010098"/>
    </source>
</evidence>
<feature type="compositionally biased region" description="Acidic residues" evidence="2">
    <location>
        <begin position="634"/>
        <end position="646"/>
    </location>
</feature>
<gene>
    <name evidence="3" type="ORF">HMPREF1541_04187</name>
</gene>
<evidence type="ECO:0008006" key="5">
    <source>
        <dbReference type="Google" id="ProtNLM"/>
    </source>
</evidence>
<evidence type="ECO:0000313" key="4">
    <source>
        <dbReference type="Proteomes" id="UP000030752"/>
    </source>
</evidence>
<dbReference type="PANTHER" id="PTHR12790">
    <property type="entry name" value="TRANSCRIPTION INITIATION FACTOR IA RRN3"/>
    <property type="match status" value="1"/>
</dbReference>
<organism evidence="3 4">
    <name type="scientific">Cyphellophora europaea (strain CBS 101466)</name>
    <name type="common">Phialophora europaea</name>
    <dbReference type="NCBI Taxonomy" id="1220924"/>
    <lineage>
        <taxon>Eukaryota</taxon>
        <taxon>Fungi</taxon>
        <taxon>Dikarya</taxon>
        <taxon>Ascomycota</taxon>
        <taxon>Pezizomycotina</taxon>
        <taxon>Eurotiomycetes</taxon>
        <taxon>Chaetothyriomycetidae</taxon>
        <taxon>Chaetothyriales</taxon>
        <taxon>Cyphellophoraceae</taxon>
        <taxon>Cyphellophora</taxon>
    </lineage>
</organism>
<feature type="compositionally biased region" description="Low complexity" evidence="2">
    <location>
        <begin position="290"/>
        <end position="299"/>
    </location>
</feature>
<proteinExistence type="inferred from homology"/>